<accession>A0A9P9G181</accession>
<proteinExistence type="predicted"/>
<evidence type="ECO:0000313" key="1">
    <source>
        <dbReference type="EMBL" id="KAH7230102.1"/>
    </source>
</evidence>
<dbReference type="EMBL" id="JAGMUX010000023">
    <property type="protein sequence ID" value="KAH7230102.1"/>
    <property type="molecule type" value="Genomic_DNA"/>
</dbReference>
<sequence length="247" mass="28555">MHPSKRLCAPIYFEPQIIRNSALKKLDALENLKLSQQWVDNSIYLNEDGTFSHQVLEERSVQFYTQKASLLIAKLFSSLGSKDLKEAPRLQEQRIRNARRQLLVSLLAHAWLWGRPKVLDNKGNSVAYKERRVLAPQDILNFFAEVRAHKASYTYKEIQHFLDKRIQEVALHKDTSKWNVTGVVACLRWDKSHNLHNGGPWCSCRLEKKPPPPYQEVPLNSGSAWSVDLDPDDLKKMKSDVAEEFHL</sequence>
<reference evidence="1" key="1">
    <citation type="journal article" date="2021" name="Nat. Commun.">
        <title>Genetic determinants of endophytism in the Arabidopsis root mycobiome.</title>
        <authorList>
            <person name="Mesny F."/>
            <person name="Miyauchi S."/>
            <person name="Thiergart T."/>
            <person name="Pickel B."/>
            <person name="Atanasova L."/>
            <person name="Karlsson M."/>
            <person name="Huettel B."/>
            <person name="Barry K.W."/>
            <person name="Haridas S."/>
            <person name="Chen C."/>
            <person name="Bauer D."/>
            <person name="Andreopoulos W."/>
            <person name="Pangilinan J."/>
            <person name="LaButti K."/>
            <person name="Riley R."/>
            <person name="Lipzen A."/>
            <person name="Clum A."/>
            <person name="Drula E."/>
            <person name="Henrissat B."/>
            <person name="Kohler A."/>
            <person name="Grigoriev I.V."/>
            <person name="Martin F.M."/>
            <person name="Hacquard S."/>
        </authorList>
    </citation>
    <scope>NUCLEOTIDE SEQUENCE</scope>
    <source>
        <strain evidence="1">MPI-CAGE-AT-0023</strain>
    </source>
</reference>
<keyword evidence="2" id="KW-1185">Reference proteome</keyword>
<gene>
    <name evidence="1" type="ORF">BKA55DRAFT_526504</name>
</gene>
<dbReference type="GeneID" id="70218801"/>
<comment type="caution">
    <text evidence="1">The sequence shown here is derived from an EMBL/GenBank/DDBJ whole genome shotgun (WGS) entry which is preliminary data.</text>
</comment>
<dbReference type="Proteomes" id="UP000720189">
    <property type="component" value="Unassembled WGS sequence"/>
</dbReference>
<protein>
    <submittedName>
        <fullName evidence="1">Uncharacterized protein</fullName>
    </submittedName>
</protein>
<dbReference type="OrthoDB" id="4976371at2759"/>
<dbReference type="AlphaFoldDB" id="A0A9P9G181"/>
<organism evidence="1 2">
    <name type="scientific">Fusarium redolens</name>
    <dbReference type="NCBI Taxonomy" id="48865"/>
    <lineage>
        <taxon>Eukaryota</taxon>
        <taxon>Fungi</taxon>
        <taxon>Dikarya</taxon>
        <taxon>Ascomycota</taxon>
        <taxon>Pezizomycotina</taxon>
        <taxon>Sordariomycetes</taxon>
        <taxon>Hypocreomycetidae</taxon>
        <taxon>Hypocreales</taxon>
        <taxon>Nectriaceae</taxon>
        <taxon>Fusarium</taxon>
        <taxon>Fusarium redolens species complex</taxon>
    </lineage>
</organism>
<evidence type="ECO:0000313" key="2">
    <source>
        <dbReference type="Proteomes" id="UP000720189"/>
    </source>
</evidence>
<name>A0A9P9G181_FUSRE</name>
<dbReference type="RefSeq" id="XP_046042913.1">
    <property type="nucleotide sequence ID" value="XM_046188847.1"/>
</dbReference>